<dbReference type="Pfam" id="PF14111">
    <property type="entry name" value="DUF4283"/>
    <property type="match status" value="1"/>
</dbReference>
<keyword evidence="1" id="KW-0862">Zinc</keyword>
<evidence type="ECO:0000313" key="6">
    <source>
        <dbReference type="EMBL" id="SPD32969.1"/>
    </source>
</evidence>
<dbReference type="InterPro" id="IPR043502">
    <property type="entry name" value="DNA/RNA_pol_sf"/>
</dbReference>
<protein>
    <recommendedName>
        <fullName evidence="7">CCHC-type domain-containing protein</fullName>
    </recommendedName>
</protein>
<feature type="region of interest" description="Disordered" evidence="3">
    <location>
        <begin position="748"/>
        <end position="800"/>
    </location>
</feature>
<feature type="compositionally biased region" description="Basic and acidic residues" evidence="3">
    <location>
        <begin position="307"/>
        <end position="323"/>
    </location>
</feature>
<dbReference type="Pfam" id="PF14392">
    <property type="entry name" value="zf-CCHC_4"/>
    <property type="match status" value="1"/>
</dbReference>
<dbReference type="InterPro" id="IPR052831">
    <property type="entry name" value="Apoptosis_promoter"/>
</dbReference>
<dbReference type="GO" id="GO:0004523">
    <property type="term" value="F:RNA-DNA hybrid ribonuclease activity"/>
    <property type="evidence" value="ECO:0007669"/>
    <property type="project" value="InterPro"/>
</dbReference>
<evidence type="ECO:0000259" key="5">
    <source>
        <dbReference type="PROSITE" id="PS50878"/>
    </source>
</evidence>
<accession>A0A2N9J936</accession>
<feature type="coiled-coil region" evidence="2">
    <location>
        <begin position="197"/>
        <end position="226"/>
    </location>
</feature>
<dbReference type="SUPFAM" id="SSF56672">
    <property type="entry name" value="DNA/RNA polymerases"/>
    <property type="match status" value="1"/>
</dbReference>
<dbReference type="Pfam" id="PF00078">
    <property type="entry name" value="RVT_1"/>
    <property type="match status" value="1"/>
</dbReference>
<feature type="compositionally biased region" description="Polar residues" evidence="3">
    <location>
        <begin position="782"/>
        <end position="792"/>
    </location>
</feature>
<dbReference type="InterPro" id="IPR031974">
    <property type="entry name" value="PDCD7"/>
</dbReference>
<gene>
    <name evidence="6" type="ORF">FSB_LOCUS60851</name>
</gene>
<evidence type="ECO:0000256" key="2">
    <source>
        <dbReference type="SAM" id="Coils"/>
    </source>
</evidence>
<dbReference type="Pfam" id="PF13966">
    <property type="entry name" value="zf-RVT"/>
    <property type="match status" value="1"/>
</dbReference>
<dbReference type="GO" id="GO:0008270">
    <property type="term" value="F:zinc ion binding"/>
    <property type="evidence" value="ECO:0007669"/>
    <property type="project" value="UniProtKB-KW"/>
</dbReference>
<dbReference type="InterPro" id="IPR001878">
    <property type="entry name" value="Znf_CCHC"/>
</dbReference>
<dbReference type="PANTHER" id="PTHR48190:SF2">
    <property type="entry name" value="PROGRAMMED CELL DEATH PROTEIN 7"/>
    <property type="match status" value="1"/>
</dbReference>
<sequence length="2276" mass="257224">MNPVPFQAVPPQWFPMLPPNPPMSSAFWESKNVQDRLRELQDTLNLAKAMDKELEILMMIKDGKGCVQDEDEDHGSNGSSIQRFKQILKDKKISLESQESLSVEAVNALMSKLRAQLEPFRVTMAETTPWEEKSAVEHGRFEQADQEADEWRAREIAKDIAKRKVVWSSSLNPGTWKEDEIEANPRKKRHEHKCIFLVEKMKEVAKLKAKEERKKLESELKSQFLRSLHGWEQAVMPATASFILDFIDSRVFLCHFLPEEDDKFLERVRAAVEEEERQAIAAADTDAAKDAIATAEESRKALQSHGPDSKDLSSDESGNKESEDQIIETENNKGSTSVTVKESEQGLEGQGISGAYDSVANLPLEFYHYYHGSNTDIGTLIEVRRTWDAYIRPGGSRIPGHWVQPPPPADEIWASYLEGLYFVSACHITASACLEVVANHPRYETLETKKLLVASLTLESCLRRQNLPFALETYTILLLALLRLLLLMAEELEEMCRRMNLSDQEKHHILLRKERFSKSHQEAKYSILFKLQTTRQFNGDAFKKTVRELWSVHGGLTVSEIDDNLFLAAFSSEVALKRIFALSPWTFDKKLILLVRFVGDLQPAAVKFTHTAFWIRITNLPIKSMTREVGEDIGKEVGKLLDVDVPNENGIAWGRFLRIRVEVEIAKPLMRGCIIQVEDDKPAWVDFRYEHLPIFCYKCGLLGHSSSDCTANRGREKASVFDRDQYGSWLRAPSARYHQATRHQAEFKNDIGNCSNSNHRGEEGSGSEGGVEPEPQREFRNEVTSTENQAPQSDHERTGIPDLVQLVDTEKEVLHIPVFPDAKLGVSFGTVGFNEEQNAGQKPGTDTSTSTMPCDLVQKSSENDMGDNVQDMDADQGDDQVGYGDARELEPDKSKQIEAEAENLDRAGFIGPTYLKAQIKKSTWKKRARVSPSIGGVGPSEKIVALSGKRAARAEAETEGDEENRLKKAKNNGGVHMHESVSAEAVDQPRRFGVNRNGYGGGLALVWKSSVAVHIQSFSNNHIDADVVMTDGLKWRITGFYGHPERGLRTMGRLDRNLSQMAAFRGALSDCSLQDLGYNGPDFSWSNRREDGALVRARLDRCVANNEWLLLFPSYQVHHVVFAASDHMGLMVILNPPPVPPSGNRKKPFRFEHMWVRESGCEDTIKSAWSCPVSGTPMFIVAQKIKTCRMQLLQWNQSQVRINPRLIEDKKNRLTQLESSPLHEYSSSEVNALRREINILVEKEEIFWRQRSRVSWLKEGDRNTKYYHACASQRKKTNMILGLRDDQGIWQNESVAISNIAVEYFHQLFVSSNPDCIGEVVDQVDTVVSPAMNDALLRDFSNEEIQRALFQMGPSKAPGPDGMTALFFQKYWHIVGEDVSLAILDFFHSGRMLGSINYTNIVLIPKVKNPESMSQFRPISLCNVLYKIASKVLVNRMKVILPNIISDSQSAFVPGRLISDNIIMAFEALHYLKNLRAGANYQMATKLDMSKAYDRVEWHFLQAILLKLGFHRRWVDLIMTCVTSTSYSVIVNGVPHGYIKPSRGLRQGDPLSPYLFLLCAEGLSALIRKAEREKAIRGIAICRGGPRLSHLFFADDSVIFCRASQHDGGALYAILKLYERASGQKINEEKTAIFFSKNTPNSIRANILSMFGTSSSSKFEKYLGLPPILGRSKKRAFNEIKDRIWKKLQGWKEKLLSQAGREILIKAVVQAIPIYAMSCFKLPAGLCDEICSLANQFWWGQRNGERRIHWTNKAKLIRPKQEGGMGFRDLQLFNKALLARQGWRLLQQPHSLIFRILKAKYFPHTSFLEAQVTSNASYIWRSICEARHVLRDGLRWRVGNGVNIKIWKDAWLPSPSTFRVISPLSVPNSEDTVDSLIIETDMRWDEDKLEQMFLPRDVDIIKQIPLSLRRPRDKLIWTGTKSGNFTVRSAYSLLLHQSRDDSGSSSNGLNSNRHLWAAIWSAQVPPKVRLFMWRACQDILPTKTKLFDKGLLHSVSCLWCEGEPETSSHVLWQCDFSQRIWIACPVNIPSSVSVSMSFKDFVLVCIDVLPKMDMDFLFTIAWEIWNARNRNHWENKVLSVDDIWRKAVSSALDFKEAGLLVHGVGGRSVVPMASRWRPPDQGFYKLNMAFYVDPCLNLVGVGSLIRDADGSVRAAMTQKLVSCDDKLQLQATVVLLAVKFAFDVGFRSLDVDLSFSELYHLLQSEGPCLASIGNIVDDILLFRRSCNACKFSIIKSSCNKAAAALATEALSSASSQAWFDYCPVNIFSHVLSDSIQ</sequence>
<feature type="domain" description="CCHC-type" evidence="4">
    <location>
        <begin position="696"/>
        <end position="709"/>
    </location>
</feature>
<organism evidence="6">
    <name type="scientific">Fagus sylvatica</name>
    <name type="common">Beechnut</name>
    <dbReference type="NCBI Taxonomy" id="28930"/>
    <lineage>
        <taxon>Eukaryota</taxon>
        <taxon>Viridiplantae</taxon>
        <taxon>Streptophyta</taxon>
        <taxon>Embryophyta</taxon>
        <taxon>Tracheophyta</taxon>
        <taxon>Spermatophyta</taxon>
        <taxon>Magnoliopsida</taxon>
        <taxon>eudicotyledons</taxon>
        <taxon>Gunneridae</taxon>
        <taxon>Pentapetalae</taxon>
        <taxon>rosids</taxon>
        <taxon>fabids</taxon>
        <taxon>Fagales</taxon>
        <taxon>Fagaceae</taxon>
        <taxon>Fagus</taxon>
    </lineage>
</organism>
<feature type="compositionally biased region" description="Polar residues" evidence="3">
    <location>
        <begin position="328"/>
        <end position="340"/>
    </location>
</feature>
<dbReference type="GO" id="GO:0003676">
    <property type="term" value="F:nucleic acid binding"/>
    <property type="evidence" value="ECO:0007669"/>
    <property type="project" value="InterPro"/>
</dbReference>
<dbReference type="EMBL" id="OIVN01006429">
    <property type="protein sequence ID" value="SPD32969.1"/>
    <property type="molecule type" value="Genomic_DNA"/>
</dbReference>
<feature type="region of interest" description="Disordered" evidence="3">
    <location>
        <begin position="296"/>
        <end position="347"/>
    </location>
</feature>
<keyword evidence="1" id="KW-0863">Zinc-finger</keyword>
<dbReference type="InterPro" id="IPR002156">
    <property type="entry name" value="RNaseH_domain"/>
</dbReference>
<name>A0A2N9J936_FAGSY</name>
<dbReference type="CDD" id="cd01650">
    <property type="entry name" value="RT_nLTR_like"/>
    <property type="match status" value="1"/>
</dbReference>
<dbReference type="SUPFAM" id="SSF56219">
    <property type="entry name" value="DNase I-like"/>
    <property type="match status" value="1"/>
</dbReference>
<dbReference type="InterPro" id="IPR025836">
    <property type="entry name" value="Zn_knuckle_CX2CX4HX4C"/>
</dbReference>
<evidence type="ECO:0000256" key="1">
    <source>
        <dbReference type="PROSITE-ProRule" id="PRU00047"/>
    </source>
</evidence>
<keyword evidence="2" id="KW-0175">Coiled coil</keyword>
<feature type="domain" description="Reverse transcriptase" evidence="5">
    <location>
        <begin position="1385"/>
        <end position="1667"/>
    </location>
</feature>
<feature type="region of interest" description="Disordered" evidence="3">
    <location>
        <begin position="859"/>
        <end position="893"/>
    </location>
</feature>
<evidence type="ECO:0000256" key="3">
    <source>
        <dbReference type="SAM" id="MobiDB-lite"/>
    </source>
</evidence>
<dbReference type="Pfam" id="PF16021">
    <property type="entry name" value="PDCD7"/>
    <property type="match status" value="1"/>
</dbReference>
<evidence type="ECO:0000259" key="4">
    <source>
        <dbReference type="PROSITE" id="PS50158"/>
    </source>
</evidence>
<keyword evidence="1" id="KW-0479">Metal-binding</keyword>
<dbReference type="PROSITE" id="PS50878">
    <property type="entry name" value="RT_POL"/>
    <property type="match status" value="1"/>
</dbReference>
<dbReference type="Pfam" id="PF13456">
    <property type="entry name" value="RVT_3"/>
    <property type="match status" value="1"/>
</dbReference>
<dbReference type="Gene3D" id="3.60.10.10">
    <property type="entry name" value="Endonuclease/exonuclease/phosphatase"/>
    <property type="match status" value="1"/>
</dbReference>
<dbReference type="PROSITE" id="PS50158">
    <property type="entry name" value="ZF_CCHC"/>
    <property type="match status" value="1"/>
</dbReference>
<dbReference type="InterPro" id="IPR000477">
    <property type="entry name" value="RT_dom"/>
</dbReference>
<dbReference type="InterPro" id="IPR026960">
    <property type="entry name" value="RVT-Znf"/>
</dbReference>
<dbReference type="InterPro" id="IPR036691">
    <property type="entry name" value="Endo/exonu/phosph_ase_sf"/>
</dbReference>
<reference evidence="6" key="1">
    <citation type="submission" date="2018-02" db="EMBL/GenBank/DDBJ databases">
        <authorList>
            <person name="Cohen D.B."/>
            <person name="Kent A.D."/>
        </authorList>
    </citation>
    <scope>NUCLEOTIDE SEQUENCE</scope>
</reference>
<dbReference type="InterPro" id="IPR025558">
    <property type="entry name" value="DUF4283"/>
</dbReference>
<evidence type="ECO:0008006" key="7">
    <source>
        <dbReference type="Google" id="ProtNLM"/>
    </source>
</evidence>
<dbReference type="PANTHER" id="PTHR48190">
    <property type="entry name" value="PROGRAMMED CELL DEATH PROTEIN 7"/>
    <property type="match status" value="1"/>
</dbReference>
<dbReference type="GO" id="GO:0005689">
    <property type="term" value="C:U12-type spliceosomal complex"/>
    <property type="evidence" value="ECO:0007669"/>
    <property type="project" value="TreeGrafter"/>
</dbReference>
<proteinExistence type="predicted"/>